<comment type="similarity">
    <text evidence="3">Belongs to the type IV zinc-finger family. Class C subfamily.</text>
</comment>
<reference evidence="19" key="1">
    <citation type="journal article" date="2023" name="GigaByte">
        <title>Genome assembly of the bearded iris, Iris pallida Lam.</title>
        <authorList>
            <person name="Bruccoleri R.E."/>
            <person name="Oakeley E.J."/>
            <person name="Faust A.M.E."/>
            <person name="Altorfer M."/>
            <person name="Dessus-Babus S."/>
            <person name="Burckhardt D."/>
            <person name="Oertli M."/>
            <person name="Naumann U."/>
            <person name="Petersen F."/>
            <person name="Wong J."/>
        </authorList>
    </citation>
    <scope>NUCLEOTIDE SEQUENCE</scope>
    <source>
        <strain evidence="19">GSM-AAB239-AS_SAM_17_03QT</strain>
    </source>
</reference>
<dbReference type="PANTHER" id="PTHR46125:SF27">
    <property type="entry name" value="GATA TRANSCRIPTION FACTOR 28"/>
    <property type="match status" value="1"/>
</dbReference>
<feature type="region of interest" description="Disordered" evidence="14">
    <location>
        <begin position="1"/>
        <end position="45"/>
    </location>
</feature>
<keyword evidence="15" id="KW-0812">Transmembrane</keyword>
<keyword evidence="10" id="KW-0804">Transcription</keyword>
<dbReference type="InterPro" id="IPR010399">
    <property type="entry name" value="Tify_dom"/>
</dbReference>
<keyword evidence="5 12" id="KW-0863">Zinc-finger</keyword>
<evidence type="ECO:0000256" key="15">
    <source>
        <dbReference type="SAM" id="Phobius"/>
    </source>
</evidence>
<dbReference type="Pfam" id="PF06200">
    <property type="entry name" value="tify"/>
    <property type="match status" value="1"/>
</dbReference>
<evidence type="ECO:0000259" key="16">
    <source>
        <dbReference type="PROSITE" id="PS50114"/>
    </source>
</evidence>
<dbReference type="GO" id="GO:0008270">
    <property type="term" value="F:zinc ion binding"/>
    <property type="evidence" value="ECO:0007669"/>
    <property type="project" value="UniProtKB-KW"/>
</dbReference>
<dbReference type="PANTHER" id="PTHR46125">
    <property type="entry name" value="GATA TRANSCRIPTION FACTOR 28"/>
    <property type="match status" value="1"/>
</dbReference>
<dbReference type="GO" id="GO:0043565">
    <property type="term" value="F:sequence-specific DNA binding"/>
    <property type="evidence" value="ECO:0007669"/>
    <property type="project" value="InterPro"/>
</dbReference>
<evidence type="ECO:0000259" key="17">
    <source>
        <dbReference type="PROSITE" id="PS51017"/>
    </source>
</evidence>
<keyword evidence="7" id="KW-0805">Transcription regulation</keyword>
<comment type="subcellular location">
    <subcellularLocation>
        <location evidence="2 13">Nucleus</location>
    </subcellularLocation>
</comment>
<dbReference type="InterPro" id="IPR000679">
    <property type="entry name" value="Znf_GATA"/>
</dbReference>
<evidence type="ECO:0000313" key="20">
    <source>
        <dbReference type="Proteomes" id="UP001140949"/>
    </source>
</evidence>
<evidence type="ECO:0000256" key="1">
    <source>
        <dbReference type="ARBA" id="ARBA00002206"/>
    </source>
</evidence>
<comment type="caution">
    <text evidence="19">The sequence shown here is derived from an EMBL/GenBank/DDBJ whole genome shotgun (WGS) entry which is preliminary data.</text>
</comment>
<feature type="transmembrane region" description="Helical" evidence="15">
    <location>
        <begin position="250"/>
        <end position="271"/>
    </location>
</feature>
<dbReference type="PROSITE" id="PS51320">
    <property type="entry name" value="TIFY"/>
    <property type="match status" value="1"/>
</dbReference>
<dbReference type="PROSITE" id="PS51017">
    <property type="entry name" value="CCT"/>
    <property type="match status" value="1"/>
</dbReference>
<evidence type="ECO:0000256" key="6">
    <source>
        <dbReference type="ARBA" id="ARBA00022833"/>
    </source>
</evidence>
<dbReference type="InterPro" id="IPR010402">
    <property type="entry name" value="CCT_domain"/>
</dbReference>
<evidence type="ECO:0000256" key="10">
    <source>
        <dbReference type="ARBA" id="ARBA00023163"/>
    </source>
</evidence>
<keyword evidence="9" id="KW-0010">Activator</keyword>
<keyword evidence="20" id="KW-1185">Reference proteome</keyword>
<keyword evidence="15" id="KW-1133">Transmembrane helix</keyword>
<evidence type="ECO:0000256" key="13">
    <source>
        <dbReference type="PROSITE-ProRule" id="PRU00357"/>
    </source>
</evidence>
<dbReference type="Pfam" id="PF00320">
    <property type="entry name" value="GATA"/>
    <property type="match status" value="1"/>
</dbReference>
<evidence type="ECO:0000256" key="3">
    <source>
        <dbReference type="ARBA" id="ARBA00007722"/>
    </source>
</evidence>
<comment type="function">
    <text evidence="1">Transcriptional activator that specifically binds 5'-GATA-3' or 5'-GAT-3' motifs within gene promoters.</text>
</comment>
<proteinExistence type="inferred from homology"/>
<keyword evidence="8" id="KW-0238">DNA-binding</keyword>
<dbReference type="EMBL" id="JANAVB010034419">
    <property type="protein sequence ID" value="KAJ6806741.1"/>
    <property type="molecule type" value="Genomic_DNA"/>
</dbReference>
<dbReference type="SUPFAM" id="SSF57716">
    <property type="entry name" value="Glucocorticoid receptor-like (DNA-binding domain)"/>
    <property type="match status" value="1"/>
</dbReference>
<feature type="compositionally biased region" description="Polar residues" evidence="14">
    <location>
        <begin position="144"/>
        <end position="167"/>
    </location>
</feature>
<evidence type="ECO:0000256" key="4">
    <source>
        <dbReference type="ARBA" id="ARBA00022723"/>
    </source>
</evidence>
<dbReference type="AlphaFoldDB" id="A0AAX6ES52"/>
<evidence type="ECO:0000256" key="11">
    <source>
        <dbReference type="ARBA" id="ARBA00023242"/>
    </source>
</evidence>
<feature type="compositionally biased region" description="Pro residues" evidence="14">
    <location>
        <begin position="27"/>
        <end position="43"/>
    </location>
</feature>
<keyword evidence="11 13" id="KW-0539">Nucleus</keyword>
<keyword evidence="15" id="KW-0472">Membrane</keyword>
<evidence type="ECO:0000256" key="12">
    <source>
        <dbReference type="PROSITE-ProRule" id="PRU00094"/>
    </source>
</evidence>
<dbReference type="SMART" id="SM00979">
    <property type="entry name" value="TIFY"/>
    <property type="match status" value="1"/>
</dbReference>
<dbReference type="GO" id="GO:0006355">
    <property type="term" value="P:regulation of DNA-templated transcription"/>
    <property type="evidence" value="ECO:0007669"/>
    <property type="project" value="InterPro"/>
</dbReference>
<dbReference type="PROSITE" id="PS50114">
    <property type="entry name" value="GATA_ZN_FINGER_2"/>
    <property type="match status" value="1"/>
</dbReference>
<feature type="domain" description="Tify" evidence="18">
    <location>
        <begin position="39"/>
        <end position="74"/>
    </location>
</feature>
<evidence type="ECO:0000256" key="5">
    <source>
        <dbReference type="ARBA" id="ARBA00022771"/>
    </source>
</evidence>
<accession>A0AAX6ES52</accession>
<feature type="region of interest" description="Disordered" evidence="14">
    <location>
        <begin position="137"/>
        <end position="167"/>
    </location>
</feature>
<dbReference type="SMART" id="SM00401">
    <property type="entry name" value="ZnF_GATA"/>
    <property type="match status" value="1"/>
</dbReference>
<evidence type="ECO:0000256" key="2">
    <source>
        <dbReference type="ARBA" id="ARBA00004123"/>
    </source>
</evidence>
<name>A0AAX6ES52_IRIPA</name>
<evidence type="ECO:0000256" key="7">
    <source>
        <dbReference type="ARBA" id="ARBA00023015"/>
    </source>
</evidence>
<dbReference type="PROSITE" id="PS00344">
    <property type="entry name" value="GATA_ZN_FINGER_1"/>
    <property type="match status" value="1"/>
</dbReference>
<dbReference type="CDD" id="cd00202">
    <property type="entry name" value="ZnF_GATA"/>
    <property type="match status" value="1"/>
</dbReference>
<evidence type="ECO:0000259" key="18">
    <source>
        <dbReference type="PROSITE" id="PS51320"/>
    </source>
</evidence>
<organism evidence="19 20">
    <name type="scientific">Iris pallida</name>
    <name type="common">Sweet iris</name>
    <dbReference type="NCBI Taxonomy" id="29817"/>
    <lineage>
        <taxon>Eukaryota</taxon>
        <taxon>Viridiplantae</taxon>
        <taxon>Streptophyta</taxon>
        <taxon>Embryophyta</taxon>
        <taxon>Tracheophyta</taxon>
        <taxon>Spermatophyta</taxon>
        <taxon>Magnoliopsida</taxon>
        <taxon>Liliopsida</taxon>
        <taxon>Asparagales</taxon>
        <taxon>Iridaceae</taxon>
        <taxon>Iridoideae</taxon>
        <taxon>Irideae</taxon>
        <taxon>Iris</taxon>
    </lineage>
</organism>
<evidence type="ECO:0000256" key="9">
    <source>
        <dbReference type="ARBA" id="ARBA00023159"/>
    </source>
</evidence>
<dbReference type="Proteomes" id="UP001140949">
    <property type="component" value="Unassembled WGS sequence"/>
</dbReference>
<feature type="domain" description="CCT" evidence="17">
    <location>
        <begin position="105"/>
        <end position="147"/>
    </location>
</feature>
<dbReference type="InterPro" id="IPR045280">
    <property type="entry name" value="TIFY-like"/>
</dbReference>
<protein>
    <submittedName>
        <fullName evidence="19">GATA transcription factor 28-like</fullName>
    </submittedName>
</protein>
<keyword evidence="6" id="KW-0862">Zinc</keyword>
<feature type="domain" description="GATA-type" evidence="16">
    <location>
        <begin position="176"/>
        <end position="229"/>
    </location>
</feature>
<sequence length="279" mass="30588">MYYSEASTAIVPSAAPPDSGDIDGAPPTTPDHAQPPPPPPPNPNQLTLSFQNEVYVFDSVRPESVQAVLLLLGGQELPSDISGAVVPSHVNHRGANELSRNNVQRLASLMRYREKKKNLCFDKKVLYSVRKEVASRMKRHKGQFASSKTNSEDPMSPSSSCEPAQSNSQEETHSFCQNCRASKDSTPMMRRGPAGPRSLCNACGLTWANKGMLRMRILPQPSPSAIQNSSINPNEQASNSSKLLTRIMSILWPMIPAWGAMAICFLQPRIFTSLPLSMR</sequence>
<keyword evidence="4" id="KW-0479">Metal-binding</keyword>
<reference evidence="19" key="2">
    <citation type="submission" date="2023-04" db="EMBL/GenBank/DDBJ databases">
        <authorList>
            <person name="Bruccoleri R.E."/>
            <person name="Oakeley E.J."/>
            <person name="Faust A.-M."/>
            <person name="Dessus-Babus S."/>
            <person name="Altorfer M."/>
            <person name="Burckhardt D."/>
            <person name="Oertli M."/>
            <person name="Naumann U."/>
            <person name="Petersen F."/>
            <person name="Wong J."/>
        </authorList>
    </citation>
    <scope>NUCLEOTIDE SEQUENCE</scope>
    <source>
        <strain evidence="19">GSM-AAB239-AS_SAM_17_03QT</strain>
        <tissue evidence="19">Leaf</tissue>
    </source>
</reference>
<evidence type="ECO:0000313" key="19">
    <source>
        <dbReference type="EMBL" id="KAJ6806741.1"/>
    </source>
</evidence>
<dbReference type="Gene3D" id="3.30.50.10">
    <property type="entry name" value="Erythroid Transcription Factor GATA-1, subunit A"/>
    <property type="match status" value="1"/>
</dbReference>
<dbReference type="InterPro" id="IPR013088">
    <property type="entry name" value="Znf_NHR/GATA"/>
</dbReference>
<dbReference type="Pfam" id="PF06203">
    <property type="entry name" value="CCT"/>
    <property type="match status" value="1"/>
</dbReference>
<evidence type="ECO:0000256" key="14">
    <source>
        <dbReference type="SAM" id="MobiDB-lite"/>
    </source>
</evidence>
<gene>
    <name evidence="19" type="ORF">M6B38_106635</name>
</gene>
<dbReference type="GO" id="GO:0005634">
    <property type="term" value="C:nucleus"/>
    <property type="evidence" value="ECO:0007669"/>
    <property type="project" value="UniProtKB-SubCell"/>
</dbReference>
<evidence type="ECO:0000256" key="8">
    <source>
        <dbReference type="ARBA" id="ARBA00023125"/>
    </source>
</evidence>